<evidence type="ECO:0000313" key="4">
    <source>
        <dbReference type="EMBL" id="GMU08537.1"/>
    </source>
</evidence>
<name>A0ABQ6QWW9_9BACT</name>
<dbReference type="Pfam" id="PF19829">
    <property type="entry name" value="DUF6310"/>
    <property type="match status" value="1"/>
</dbReference>
<feature type="compositionally biased region" description="Basic and acidic residues" evidence="1">
    <location>
        <begin position="89"/>
        <end position="103"/>
    </location>
</feature>
<comment type="caution">
    <text evidence="4">The sequence shown here is derived from an EMBL/GenBank/DDBJ whole genome shotgun (WGS) entry which is preliminary data.</text>
</comment>
<keyword evidence="2" id="KW-0472">Membrane</keyword>
<evidence type="ECO:0000259" key="3">
    <source>
        <dbReference type="Pfam" id="PF19829"/>
    </source>
</evidence>
<feature type="compositionally biased region" description="Basic and acidic residues" evidence="1">
    <location>
        <begin position="135"/>
        <end position="144"/>
    </location>
</feature>
<dbReference type="Proteomes" id="UP001342631">
    <property type="component" value="Unassembled WGS sequence"/>
</dbReference>
<evidence type="ECO:0000313" key="5">
    <source>
        <dbReference type="Proteomes" id="UP001342631"/>
    </source>
</evidence>
<feature type="domain" description="DUF6310" evidence="3">
    <location>
        <begin position="120"/>
        <end position="243"/>
    </location>
</feature>
<keyword evidence="5" id="KW-1185">Reference proteome</keyword>
<reference evidence="4 5" key="1">
    <citation type="journal article" date="2024" name="Arch. Microbiol.">
        <title>Corallococcus caeni sp. nov., a novel myxobacterium isolated from activated sludge.</title>
        <authorList>
            <person name="Tomita S."/>
            <person name="Nakai R."/>
            <person name="Kuroda K."/>
            <person name="Kurashita H."/>
            <person name="Hatamoto M."/>
            <person name="Yamaguchi T."/>
            <person name="Narihiro T."/>
        </authorList>
    </citation>
    <scope>NUCLEOTIDE SEQUENCE [LARGE SCALE GENOMIC DNA]</scope>
    <source>
        <strain evidence="4 5">NO1</strain>
    </source>
</reference>
<gene>
    <name evidence="4" type="ORF">ASNO1_47900</name>
</gene>
<dbReference type="InterPro" id="IPR046277">
    <property type="entry name" value="DUF6310"/>
</dbReference>
<proteinExistence type="predicted"/>
<dbReference type="EMBL" id="BTTX01000004">
    <property type="protein sequence ID" value="GMU08537.1"/>
    <property type="molecule type" value="Genomic_DNA"/>
</dbReference>
<feature type="region of interest" description="Disordered" evidence="1">
    <location>
        <begin position="80"/>
        <end position="144"/>
    </location>
</feature>
<protein>
    <recommendedName>
        <fullName evidence="3">DUF6310 domain-containing protein</fullName>
    </recommendedName>
</protein>
<sequence>MLVERCYQALDHDRLEFHDTTGRCAVASTGAAAVGVGFCVLAAPEIAVGAVIVLGVVVIAVAIKEELDAYELRHVYPEEAAASRGPKGAPREAVAKRKPKLEPKPAGQDWQPPVPPVPVDRTRRASCEPVPVPHAGKDDTHNECADKFPPNRYPGMDVVVGGVPFDALQVGVRVLWEIKTHRFDTYNVFIQDQEIEKELIQIEKERRAAAACGYGFVVGVSTEAHKVALEARDPTLDVVLTGCIR</sequence>
<evidence type="ECO:0000256" key="2">
    <source>
        <dbReference type="SAM" id="Phobius"/>
    </source>
</evidence>
<feature type="transmembrane region" description="Helical" evidence="2">
    <location>
        <begin position="46"/>
        <end position="63"/>
    </location>
</feature>
<keyword evidence="2" id="KW-0812">Transmembrane</keyword>
<accession>A0ABQ6QWW9</accession>
<organism evidence="4 5">
    <name type="scientific">Corallococcus caeni</name>
    <dbReference type="NCBI Taxonomy" id="3082388"/>
    <lineage>
        <taxon>Bacteria</taxon>
        <taxon>Pseudomonadati</taxon>
        <taxon>Myxococcota</taxon>
        <taxon>Myxococcia</taxon>
        <taxon>Myxococcales</taxon>
        <taxon>Cystobacterineae</taxon>
        <taxon>Myxococcaceae</taxon>
        <taxon>Corallococcus</taxon>
    </lineage>
</organism>
<keyword evidence="2" id="KW-1133">Transmembrane helix</keyword>
<evidence type="ECO:0000256" key="1">
    <source>
        <dbReference type="SAM" id="MobiDB-lite"/>
    </source>
</evidence>